<reference evidence="1 2" key="1">
    <citation type="journal article" date="2015" name="Genome Announc.">
        <title>Draft Genome Sequence of Clostridium tyrobutyricum Strain DIVETGP, Isolated from Cow's Milk for Grana Padano Production.</title>
        <authorList>
            <person name="Soggiu A."/>
            <person name="Piras C."/>
            <person name="Gaiarsa S."/>
            <person name="Sassera D."/>
            <person name="Roncada P."/>
            <person name="Bendixen E."/>
            <person name="Brasca M."/>
            <person name="Bonizzi L."/>
        </authorList>
    </citation>
    <scope>NUCLEOTIDE SEQUENCE [LARGE SCALE GENOMIC DNA]</scope>
    <source>
        <strain evidence="1 2">DIVETGP</strain>
    </source>
</reference>
<gene>
    <name evidence="1" type="ORF">CTDIVETGP_2674</name>
</gene>
<evidence type="ECO:0000313" key="1">
    <source>
        <dbReference type="EMBL" id="CDL92604.1"/>
    </source>
</evidence>
<organism evidence="1 2">
    <name type="scientific">Clostridium tyrobutyricum DIVETGP</name>
    <dbReference type="NCBI Taxonomy" id="1408889"/>
    <lineage>
        <taxon>Bacteria</taxon>
        <taxon>Bacillati</taxon>
        <taxon>Bacillota</taxon>
        <taxon>Clostridia</taxon>
        <taxon>Eubacteriales</taxon>
        <taxon>Clostridiaceae</taxon>
        <taxon>Clostridium</taxon>
    </lineage>
</organism>
<comment type="caution">
    <text evidence="1">The sequence shown here is derived from an EMBL/GenBank/DDBJ whole genome shotgun (WGS) entry which is preliminary data.</text>
</comment>
<sequence>MTLIKFLFKNKIFIIMQNSINKIKLKINAIELVNKFV</sequence>
<accession>W6NAL5</accession>
<dbReference type="Proteomes" id="UP000019482">
    <property type="component" value="Unassembled WGS sequence"/>
</dbReference>
<keyword evidence="2" id="KW-1185">Reference proteome</keyword>
<evidence type="ECO:0000313" key="2">
    <source>
        <dbReference type="Proteomes" id="UP000019482"/>
    </source>
</evidence>
<dbReference type="AlphaFoldDB" id="W6NAL5"/>
<name>W6NAL5_CLOTY</name>
<proteinExistence type="predicted"/>
<protein>
    <submittedName>
        <fullName evidence="1">Uncharacterized protein</fullName>
    </submittedName>
</protein>
<dbReference type="EMBL" id="CBXI010000043">
    <property type="protein sequence ID" value="CDL92604.1"/>
    <property type="molecule type" value="Genomic_DNA"/>
</dbReference>